<accession>A0A7G2CPD8</accession>
<evidence type="ECO:0000256" key="2">
    <source>
        <dbReference type="SAM" id="MobiDB-lite"/>
    </source>
</evidence>
<protein>
    <submittedName>
        <fullName evidence="3">Uncharacterized protein</fullName>
    </submittedName>
</protein>
<gene>
    <name evidence="3" type="ORF">ADEAN_000755600</name>
</gene>
<dbReference type="VEuPathDB" id="TriTrypDB:ADEAN_000755600"/>
<dbReference type="Proteomes" id="UP000515908">
    <property type="component" value="Chromosome 16"/>
</dbReference>
<evidence type="ECO:0000313" key="3">
    <source>
        <dbReference type="EMBL" id="CAD2220042.1"/>
    </source>
</evidence>
<reference evidence="3 4" key="1">
    <citation type="submission" date="2020-08" db="EMBL/GenBank/DDBJ databases">
        <authorList>
            <person name="Newling K."/>
            <person name="Davey J."/>
            <person name="Forrester S."/>
        </authorList>
    </citation>
    <scope>NUCLEOTIDE SEQUENCE [LARGE SCALE GENOMIC DNA]</scope>
    <source>
        <strain evidence="4">Crithidia deanei Carvalho (ATCC PRA-265)</strain>
    </source>
</reference>
<proteinExistence type="predicted"/>
<sequence length="119" mass="13390">MEAELKKLQEKLKQLDREVYDLREEKDMLLEEKRQHDRLTQAVKDVIPAGYDVRRQQPQPAASAPPESFSSDVQQSQSHPRTQPQSRPQPQPVTSAPPTSFSSRAASDTASVRTVAARP</sequence>
<feature type="compositionally biased region" description="Polar residues" evidence="2">
    <location>
        <begin position="93"/>
        <end position="112"/>
    </location>
</feature>
<feature type="compositionally biased region" description="Low complexity" evidence="2">
    <location>
        <begin position="56"/>
        <end position="88"/>
    </location>
</feature>
<dbReference type="EMBL" id="LR877160">
    <property type="protein sequence ID" value="CAD2220042.1"/>
    <property type="molecule type" value="Genomic_DNA"/>
</dbReference>
<name>A0A7G2CPD8_9TRYP</name>
<dbReference type="AlphaFoldDB" id="A0A7G2CPD8"/>
<evidence type="ECO:0000313" key="4">
    <source>
        <dbReference type="Proteomes" id="UP000515908"/>
    </source>
</evidence>
<feature type="coiled-coil region" evidence="1">
    <location>
        <begin position="5"/>
        <end position="42"/>
    </location>
</feature>
<keyword evidence="4" id="KW-1185">Reference proteome</keyword>
<evidence type="ECO:0000256" key="1">
    <source>
        <dbReference type="SAM" id="Coils"/>
    </source>
</evidence>
<feature type="region of interest" description="Disordered" evidence="2">
    <location>
        <begin position="49"/>
        <end position="119"/>
    </location>
</feature>
<organism evidence="3 4">
    <name type="scientific">Angomonas deanei</name>
    <dbReference type="NCBI Taxonomy" id="59799"/>
    <lineage>
        <taxon>Eukaryota</taxon>
        <taxon>Discoba</taxon>
        <taxon>Euglenozoa</taxon>
        <taxon>Kinetoplastea</taxon>
        <taxon>Metakinetoplastina</taxon>
        <taxon>Trypanosomatida</taxon>
        <taxon>Trypanosomatidae</taxon>
        <taxon>Strigomonadinae</taxon>
        <taxon>Angomonas</taxon>
    </lineage>
</organism>
<keyword evidence="1" id="KW-0175">Coiled coil</keyword>